<evidence type="ECO:0000313" key="3">
    <source>
        <dbReference type="Proteomes" id="UP001229421"/>
    </source>
</evidence>
<proteinExistence type="predicted"/>
<feature type="domain" description="HAT C-terminal dimerisation" evidence="1">
    <location>
        <begin position="254"/>
        <end position="313"/>
    </location>
</feature>
<gene>
    <name evidence="2" type="ORF">QVD17_24536</name>
</gene>
<accession>A0AAD8KF76</accession>
<name>A0AAD8KF76_TARER</name>
<dbReference type="PANTHER" id="PTHR11697:SF230">
    <property type="entry name" value="ZINC FINGER, MYM DOMAIN CONTAINING 1"/>
    <property type="match status" value="1"/>
</dbReference>
<dbReference type="SUPFAM" id="SSF53098">
    <property type="entry name" value="Ribonuclease H-like"/>
    <property type="match status" value="1"/>
</dbReference>
<keyword evidence="3" id="KW-1185">Reference proteome</keyword>
<sequence length="337" mass="39339">MSLSRAGDTRWSSHYKTLSRLITLYSSVMDVLKYIEETGVSLVHAKQADGLQAEMKKYNFVFYLHLMLNILDMTHTLSQCLQRKDQDLLNAVSLVSSTICQLEKFRMEGFNEFFDKVSVFCEKYEIEEVDMEVQYINPKSPRKKTNITNRHYFEYDCFNAILDMQIQEFGNRFNEVTSELLICMSSLSPCDNFSGFDIPKLLRLSEMYPNDFDEHDKRRLRVELATYIDNIKADTRFAKLNGLSSLVKLMVETKKHLSFTLVYRLLKLALVLPVATATVERCFSAMKYLKSDLRNRMGDENLSDSCICYVEKDLLRKVSLDDVLDRFQAIKPRRQQL</sequence>
<reference evidence="2" key="1">
    <citation type="journal article" date="2023" name="bioRxiv">
        <title>Improved chromosome-level genome assembly for marigold (Tagetes erecta).</title>
        <authorList>
            <person name="Jiang F."/>
            <person name="Yuan L."/>
            <person name="Wang S."/>
            <person name="Wang H."/>
            <person name="Xu D."/>
            <person name="Wang A."/>
            <person name="Fan W."/>
        </authorList>
    </citation>
    <scope>NUCLEOTIDE SEQUENCE</scope>
    <source>
        <strain evidence="2">WSJ</strain>
        <tissue evidence="2">Leaf</tissue>
    </source>
</reference>
<dbReference type="AlphaFoldDB" id="A0AAD8KF76"/>
<organism evidence="2 3">
    <name type="scientific">Tagetes erecta</name>
    <name type="common">African marigold</name>
    <dbReference type="NCBI Taxonomy" id="13708"/>
    <lineage>
        <taxon>Eukaryota</taxon>
        <taxon>Viridiplantae</taxon>
        <taxon>Streptophyta</taxon>
        <taxon>Embryophyta</taxon>
        <taxon>Tracheophyta</taxon>
        <taxon>Spermatophyta</taxon>
        <taxon>Magnoliopsida</taxon>
        <taxon>eudicotyledons</taxon>
        <taxon>Gunneridae</taxon>
        <taxon>Pentapetalae</taxon>
        <taxon>asterids</taxon>
        <taxon>campanulids</taxon>
        <taxon>Asterales</taxon>
        <taxon>Asteraceae</taxon>
        <taxon>Asteroideae</taxon>
        <taxon>Heliantheae alliance</taxon>
        <taxon>Tageteae</taxon>
        <taxon>Tagetes</taxon>
    </lineage>
</organism>
<dbReference type="InterPro" id="IPR008906">
    <property type="entry name" value="HATC_C_dom"/>
</dbReference>
<dbReference type="InterPro" id="IPR012337">
    <property type="entry name" value="RNaseH-like_sf"/>
</dbReference>
<dbReference type="GO" id="GO:0046983">
    <property type="term" value="F:protein dimerization activity"/>
    <property type="evidence" value="ECO:0007669"/>
    <property type="project" value="InterPro"/>
</dbReference>
<dbReference type="InterPro" id="IPR055298">
    <property type="entry name" value="AtLOH3-like"/>
</dbReference>
<evidence type="ECO:0000313" key="2">
    <source>
        <dbReference type="EMBL" id="KAK1421859.1"/>
    </source>
</evidence>
<dbReference type="Pfam" id="PF05699">
    <property type="entry name" value="Dimer_Tnp_hAT"/>
    <property type="match status" value="1"/>
</dbReference>
<dbReference type="Proteomes" id="UP001229421">
    <property type="component" value="Unassembled WGS sequence"/>
</dbReference>
<evidence type="ECO:0000259" key="1">
    <source>
        <dbReference type="Pfam" id="PF05699"/>
    </source>
</evidence>
<dbReference type="PANTHER" id="PTHR11697">
    <property type="entry name" value="GENERAL TRANSCRIPTION FACTOR 2-RELATED ZINC FINGER PROTEIN"/>
    <property type="match status" value="1"/>
</dbReference>
<dbReference type="EMBL" id="JAUHHV010000006">
    <property type="protein sequence ID" value="KAK1421859.1"/>
    <property type="molecule type" value="Genomic_DNA"/>
</dbReference>
<protein>
    <recommendedName>
        <fullName evidence="1">HAT C-terminal dimerisation domain-containing protein</fullName>
    </recommendedName>
</protein>
<comment type="caution">
    <text evidence="2">The sequence shown here is derived from an EMBL/GenBank/DDBJ whole genome shotgun (WGS) entry which is preliminary data.</text>
</comment>